<sequence length="249" mass="27309">MRDPMHFDARAEVYERSRPLYPEALWARLRELGVLGGGRRVLDLGAGTGEATGRLVESGATVTAVEPGIALAERLRRRVPQARVVVATAEDVLLPDAAFDVAVVATAVHWFDLGIVVPKLHRVLRPGGQLAVWRTVFGDPEVSTPFRDRVSEIVAARPPADRPDALDPDHWTRVLTATGHFVVRHTEVFRWSVELDTDQIRGLFSTFSDWSAVEVEAAAQAADDLGGRVTEHYLTPLMLLDRVGPGTKA</sequence>
<comment type="similarity">
    <text evidence="1">Belongs to the methyltransferase superfamily.</text>
</comment>
<dbReference type="PANTHER" id="PTHR44942:SF4">
    <property type="entry name" value="METHYLTRANSFERASE TYPE 11 DOMAIN-CONTAINING PROTEIN"/>
    <property type="match status" value="1"/>
</dbReference>
<dbReference type="InterPro" id="IPR029063">
    <property type="entry name" value="SAM-dependent_MTases_sf"/>
</dbReference>
<name>A0A2T8FDZ7_9ACTN</name>
<organism evidence="5 6">
    <name type="scientific">Nocardioides gansuensis</name>
    <dbReference type="NCBI Taxonomy" id="2138300"/>
    <lineage>
        <taxon>Bacteria</taxon>
        <taxon>Bacillati</taxon>
        <taxon>Actinomycetota</taxon>
        <taxon>Actinomycetes</taxon>
        <taxon>Propionibacteriales</taxon>
        <taxon>Nocardioidaceae</taxon>
        <taxon>Nocardioides</taxon>
    </lineage>
</organism>
<dbReference type="SUPFAM" id="SSF53335">
    <property type="entry name" value="S-adenosyl-L-methionine-dependent methyltransferases"/>
    <property type="match status" value="1"/>
</dbReference>
<evidence type="ECO:0000313" key="5">
    <source>
        <dbReference type="EMBL" id="PVG83938.1"/>
    </source>
</evidence>
<dbReference type="CDD" id="cd02440">
    <property type="entry name" value="AdoMet_MTases"/>
    <property type="match status" value="1"/>
</dbReference>
<dbReference type="Proteomes" id="UP000246018">
    <property type="component" value="Unassembled WGS sequence"/>
</dbReference>
<dbReference type="RefSeq" id="WP_116571412.1">
    <property type="nucleotide sequence ID" value="NZ_QDGZ01000002.1"/>
</dbReference>
<keyword evidence="3 5" id="KW-0808">Transferase</keyword>
<dbReference type="OrthoDB" id="9797252at2"/>
<accession>A0A2T8FDZ7</accession>
<comment type="caution">
    <text evidence="5">The sequence shown here is derived from an EMBL/GenBank/DDBJ whole genome shotgun (WGS) entry which is preliminary data.</text>
</comment>
<dbReference type="GO" id="GO:0032259">
    <property type="term" value="P:methylation"/>
    <property type="evidence" value="ECO:0007669"/>
    <property type="project" value="UniProtKB-KW"/>
</dbReference>
<proteinExistence type="inferred from homology"/>
<dbReference type="InterPro" id="IPR051052">
    <property type="entry name" value="Diverse_substrate_MTase"/>
</dbReference>
<protein>
    <submittedName>
        <fullName evidence="5">SAM-dependent methyltransferase</fullName>
    </submittedName>
</protein>
<reference evidence="5 6" key="1">
    <citation type="submission" date="2018-04" db="EMBL/GenBank/DDBJ databases">
        <title>Genome of Nocardioides gansuensis WSJ-1.</title>
        <authorList>
            <person name="Wu S."/>
            <person name="Wang G."/>
        </authorList>
    </citation>
    <scope>NUCLEOTIDE SEQUENCE [LARGE SCALE GENOMIC DNA]</scope>
    <source>
        <strain evidence="5 6">WSJ-1</strain>
    </source>
</reference>
<evidence type="ECO:0000313" key="6">
    <source>
        <dbReference type="Proteomes" id="UP000246018"/>
    </source>
</evidence>
<keyword evidence="6" id="KW-1185">Reference proteome</keyword>
<gene>
    <name evidence="5" type="ORF">DDE18_06555</name>
</gene>
<dbReference type="GO" id="GO:0008757">
    <property type="term" value="F:S-adenosylmethionine-dependent methyltransferase activity"/>
    <property type="evidence" value="ECO:0007669"/>
    <property type="project" value="InterPro"/>
</dbReference>
<dbReference type="EMBL" id="QDGZ01000002">
    <property type="protein sequence ID" value="PVG83938.1"/>
    <property type="molecule type" value="Genomic_DNA"/>
</dbReference>
<dbReference type="PANTHER" id="PTHR44942">
    <property type="entry name" value="METHYLTRANSF_11 DOMAIN-CONTAINING PROTEIN"/>
    <property type="match status" value="1"/>
</dbReference>
<dbReference type="Pfam" id="PF08241">
    <property type="entry name" value="Methyltransf_11"/>
    <property type="match status" value="1"/>
</dbReference>
<keyword evidence="2 5" id="KW-0489">Methyltransferase</keyword>
<dbReference type="InterPro" id="IPR013216">
    <property type="entry name" value="Methyltransf_11"/>
</dbReference>
<evidence type="ECO:0000256" key="1">
    <source>
        <dbReference type="ARBA" id="ARBA00008361"/>
    </source>
</evidence>
<feature type="domain" description="Methyltransferase type 11" evidence="4">
    <location>
        <begin position="42"/>
        <end position="131"/>
    </location>
</feature>
<evidence type="ECO:0000256" key="2">
    <source>
        <dbReference type="ARBA" id="ARBA00022603"/>
    </source>
</evidence>
<evidence type="ECO:0000256" key="3">
    <source>
        <dbReference type="ARBA" id="ARBA00022679"/>
    </source>
</evidence>
<evidence type="ECO:0000259" key="4">
    <source>
        <dbReference type="Pfam" id="PF08241"/>
    </source>
</evidence>
<dbReference type="Gene3D" id="3.40.50.150">
    <property type="entry name" value="Vaccinia Virus protein VP39"/>
    <property type="match status" value="1"/>
</dbReference>
<dbReference type="AlphaFoldDB" id="A0A2T8FDZ7"/>